<sequence>MDKLSNIKTFAVVGQTGSFAEAARRLNLANSVVSKRVKDLEDDLGTRLLNRTTRNVSLTEAGYQYLEQVQKLLNELEETEESLRRKTQTPIGDIRLAAPLSFASHLGPALSAYLEKYPRVTLNTSFSNRFVDIAAEGFDLAIRVSSKLPDSNLMARQIASSHRVACASPDYIARHGAPEQPEDLLRHNCLTFTSPNRSKGWDFYRNDKKIHIQIHGSLTSDNGDFLCEAAINGQGVVLLPRFIAGRGLADGRLVPLLENFQEPGFHIYVLYPHKKLMSTKVRTLIDFLSDYFAESFA</sequence>
<evidence type="ECO:0000256" key="2">
    <source>
        <dbReference type="ARBA" id="ARBA00023015"/>
    </source>
</evidence>
<dbReference type="PRINTS" id="PR00039">
    <property type="entry name" value="HTHLYSR"/>
</dbReference>
<dbReference type="FunFam" id="3.40.190.290:FF:000001">
    <property type="entry name" value="Transcriptional regulator, LysR family"/>
    <property type="match status" value="1"/>
</dbReference>
<dbReference type="Pfam" id="PF03466">
    <property type="entry name" value="LysR_substrate"/>
    <property type="match status" value="1"/>
</dbReference>
<dbReference type="InterPro" id="IPR000847">
    <property type="entry name" value="LysR_HTH_N"/>
</dbReference>
<gene>
    <name evidence="6" type="ORF">FIV46_05935</name>
</gene>
<dbReference type="EMBL" id="VFIY01000005">
    <property type="protein sequence ID" value="TPD61745.1"/>
    <property type="molecule type" value="Genomic_DNA"/>
</dbReference>
<dbReference type="OrthoDB" id="9812435at2"/>
<dbReference type="InterPro" id="IPR036388">
    <property type="entry name" value="WH-like_DNA-bd_sf"/>
</dbReference>
<dbReference type="RefSeq" id="WP_139939421.1">
    <property type="nucleotide sequence ID" value="NZ_JBHSYP010000003.1"/>
</dbReference>
<evidence type="ECO:0000313" key="7">
    <source>
        <dbReference type="Proteomes" id="UP000319148"/>
    </source>
</evidence>
<dbReference type="PANTHER" id="PTHR30537">
    <property type="entry name" value="HTH-TYPE TRANSCRIPTIONAL REGULATOR"/>
    <property type="match status" value="1"/>
</dbReference>
<dbReference type="SUPFAM" id="SSF46785">
    <property type="entry name" value="Winged helix' DNA-binding domain"/>
    <property type="match status" value="1"/>
</dbReference>
<keyword evidence="7" id="KW-1185">Reference proteome</keyword>
<dbReference type="InterPro" id="IPR058163">
    <property type="entry name" value="LysR-type_TF_proteobact-type"/>
</dbReference>
<dbReference type="Pfam" id="PF00126">
    <property type="entry name" value="HTH_1"/>
    <property type="match status" value="1"/>
</dbReference>
<evidence type="ECO:0000256" key="3">
    <source>
        <dbReference type="ARBA" id="ARBA00023125"/>
    </source>
</evidence>
<dbReference type="Gene3D" id="1.10.10.10">
    <property type="entry name" value="Winged helix-like DNA-binding domain superfamily/Winged helix DNA-binding domain"/>
    <property type="match status" value="1"/>
</dbReference>
<evidence type="ECO:0000313" key="6">
    <source>
        <dbReference type="EMBL" id="TPD61745.1"/>
    </source>
</evidence>
<keyword evidence="2" id="KW-0805">Transcription regulation</keyword>
<comment type="caution">
    <text evidence="6">The sequence shown here is derived from an EMBL/GenBank/DDBJ whole genome shotgun (WGS) entry which is preliminary data.</text>
</comment>
<evidence type="ECO:0000256" key="4">
    <source>
        <dbReference type="ARBA" id="ARBA00023163"/>
    </source>
</evidence>
<dbReference type="AlphaFoldDB" id="A0A501PN71"/>
<dbReference type="GO" id="GO:0003700">
    <property type="term" value="F:DNA-binding transcription factor activity"/>
    <property type="evidence" value="ECO:0007669"/>
    <property type="project" value="InterPro"/>
</dbReference>
<dbReference type="Proteomes" id="UP000319148">
    <property type="component" value="Unassembled WGS sequence"/>
</dbReference>
<keyword evidence="4" id="KW-0804">Transcription</keyword>
<dbReference type="Gene3D" id="3.40.190.290">
    <property type="match status" value="1"/>
</dbReference>
<accession>A0A501PN71</accession>
<dbReference type="SUPFAM" id="SSF53850">
    <property type="entry name" value="Periplasmic binding protein-like II"/>
    <property type="match status" value="1"/>
</dbReference>
<dbReference type="GO" id="GO:0003677">
    <property type="term" value="F:DNA binding"/>
    <property type="evidence" value="ECO:0007669"/>
    <property type="project" value="UniProtKB-KW"/>
</dbReference>
<evidence type="ECO:0000259" key="5">
    <source>
        <dbReference type="PROSITE" id="PS50931"/>
    </source>
</evidence>
<name>A0A501PN71_9PROT</name>
<dbReference type="InterPro" id="IPR036390">
    <property type="entry name" value="WH_DNA-bd_sf"/>
</dbReference>
<proteinExistence type="inferred from homology"/>
<dbReference type="PROSITE" id="PS50931">
    <property type="entry name" value="HTH_LYSR"/>
    <property type="match status" value="1"/>
</dbReference>
<organism evidence="6 7">
    <name type="scientific">Emcibacter nanhaiensis</name>
    <dbReference type="NCBI Taxonomy" id="1505037"/>
    <lineage>
        <taxon>Bacteria</taxon>
        <taxon>Pseudomonadati</taxon>
        <taxon>Pseudomonadota</taxon>
        <taxon>Alphaproteobacteria</taxon>
        <taxon>Emcibacterales</taxon>
        <taxon>Emcibacteraceae</taxon>
        <taxon>Emcibacter</taxon>
    </lineage>
</organism>
<keyword evidence="3" id="KW-0238">DNA-binding</keyword>
<dbReference type="CDD" id="cd08422">
    <property type="entry name" value="PBP2_CrgA_like"/>
    <property type="match status" value="1"/>
</dbReference>
<feature type="domain" description="HTH lysR-type" evidence="5">
    <location>
        <begin position="1"/>
        <end position="59"/>
    </location>
</feature>
<dbReference type="PANTHER" id="PTHR30537:SF5">
    <property type="entry name" value="HTH-TYPE TRANSCRIPTIONAL ACTIVATOR TTDR-RELATED"/>
    <property type="match status" value="1"/>
</dbReference>
<comment type="similarity">
    <text evidence="1">Belongs to the LysR transcriptional regulatory family.</text>
</comment>
<reference evidence="7" key="1">
    <citation type="submission" date="2019-06" db="EMBL/GenBank/DDBJ databases">
        <title>The complete genome of Emcibacter congregatus ZYLT.</title>
        <authorList>
            <person name="Zhao Z."/>
        </authorList>
    </citation>
    <scope>NUCLEOTIDE SEQUENCE [LARGE SCALE GENOMIC DNA]</scope>
    <source>
        <strain evidence="7">MCCC 1A06723</strain>
    </source>
</reference>
<protein>
    <submittedName>
        <fullName evidence="6">LysR family transcriptional regulator</fullName>
    </submittedName>
</protein>
<dbReference type="InterPro" id="IPR005119">
    <property type="entry name" value="LysR_subst-bd"/>
</dbReference>
<evidence type="ECO:0000256" key="1">
    <source>
        <dbReference type="ARBA" id="ARBA00009437"/>
    </source>
</evidence>
<dbReference type="FunFam" id="1.10.10.10:FF:000001">
    <property type="entry name" value="LysR family transcriptional regulator"/>
    <property type="match status" value="1"/>
</dbReference>